<dbReference type="InterPro" id="IPR051599">
    <property type="entry name" value="Cell_Envelope_Assoc"/>
</dbReference>
<dbReference type="PANTHER" id="PTHR30336:SF20">
    <property type="entry name" value="DUF218 DOMAIN-CONTAINING PROTEIN"/>
    <property type="match status" value="1"/>
</dbReference>
<dbReference type="InterPro" id="IPR003848">
    <property type="entry name" value="DUF218"/>
</dbReference>
<reference evidence="3 4" key="2">
    <citation type="submission" date="2020-08" db="EMBL/GenBank/DDBJ databases">
        <title>The Agave Microbiome: Exploring the role of microbial communities in plant adaptations to desert environments.</title>
        <authorList>
            <person name="Partida-Martinez L.P."/>
        </authorList>
    </citation>
    <scope>NUCLEOTIDE SEQUENCE [LARGE SCALE GENOMIC DNA]</scope>
    <source>
        <strain evidence="3 4">AS2.3</strain>
    </source>
</reference>
<reference evidence="3 4" key="1">
    <citation type="submission" date="2020-07" db="EMBL/GenBank/DDBJ databases">
        <authorList>
            <person name="Partida-Martinez L."/>
            <person name="Huntemann M."/>
            <person name="Clum A."/>
            <person name="Wang J."/>
            <person name="Palaniappan K."/>
            <person name="Ritter S."/>
            <person name="Chen I.-M."/>
            <person name="Stamatis D."/>
            <person name="Reddy T."/>
            <person name="O'Malley R."/>
            <person name="Daum C."/>
            <person name="Shapiro N."/>
            <person name="Ivanova N."/>
            <person name="Kyrpides N."/>
            <person name="Woyke T."/>
        </authorList>
    </citation>
    <scope>NUCLEOTIDE SEQUENCE [LARGE SCALE GENOMIC DNA]</scope>
    <source>
        <strain evidence="3 4">AS2.3</strain>
    </source>
</reference>
<proteinExistence type="predicted"/>
<protein>
    <recommendedName>
        <fullName evidence="2">DUF218 domain-containing protein</fullName>
    </recommendedName>
</protein>
<dbReference type="PANTHER" id="PTHR30336">
    <property type="entry name" value="INNER MEMBRANE PROTEIN, PROBABLE PERMEASE"/>
    <property type="match status" value="1"/>
</dbReference>
<dbReference type="Proteomes" id="UP000517753">
    <property type="component" value="Unassembled WGS sequence"/>
</dbReference>
<dbReference type="CDD" id="cd06259">
    <property type="entry name" value="YdcF-like"/>
    <property type="match status" value="1"/>
</dbReference>
<dbReference type="InterPro" id="IPR014729">
    <property type="entry name" value="Rossmann-like_a/b/a_fold"/>
</dbReference>
<dbReference type="Pfam" id="PF02698">
    <property type="entry name" value="DUF218"/>
    <property type="match status" value="1"/>
</dbReference>
<evidence type="ECO:0000259" key="2">
    <source>
        <dbReference type="Pfam" id="PF02698"/>
    </source>
</evidence>
<name>A0A7Y9FMI9_9SPHN</name>
<feature type="domain" description="DUF218" evidence="2">
    <location>
        <begin position="238"/>
        <end position="333"/>
    </location>
</feature>
<evidence type="ECO:0000313" key="4">
    <source>
        <dbReference type="Proteomes" id="UP000517753"/>
    </source>
</evidence>
<sequence>MRMRLAAAALMLASVPAAATPAGDVPAGDRVAAALSHRLFPLLDTIGADPGAIERVKTQPGVAAMLAARAARRTACAEDLACAAQAMVWTPAESATLVAAMPAGATRADDGAGAQAAREIDGINTILRTYALNQVPRYPQIDGPGALDPLEWRARVQAADWLARTPRTRSIQPLDPSAEFALALLDVSDRTDAIGFEPITGGLNAAAARRARGLDWSRWRYSALILTGVGPETPDTALSPYGKYHVRLAADRFARGDIAFILLTGGRAHPRATRFTEAEQMRSALIDRYGVPAEAILIEPYARHTTTNLRNATRVLAAVGAPLDRDTLIVCNPGQSETIASPAFAQRNRSELGYEPGTVGRRLSPTELEFRPSARSLRVDPRDPLDP</sequence>
<evidence type="ECO:0000313" key="3">
    <source>
        <dbReference type="EMBL" id="NYD90056.1"/>
    </source>
</evidence>
<dbReference type="EMBL" id="JACCBY010000002">
    <property type="protein sequence ID" value="NYD90056.1"/>
    <property type="molecule type" value="Genomic_DNA"/>
</dbReference>
<feature type="signal peptide" evidence="1">
    <location>
        <begin position="1"/>
        <end position="19"/>
    </location>
</feature>
<feature type="chain" id="PRO_5031385313" description="DUF218 domain-containing protein" evidence="1">
    <location>
        <begin position="20"/>
        <end position="387"/>
    </location>
</feature>
<evidence type="ECO:0000256" key="1">
    <source>
        <dbReference type="SAM" id="SignalP"/>
    </source>
</evidence>
<gene>
    <name evidence="3" type="ORF">HD841_001836</name>
</gene>
<comment type="caution">
    <text evidence="3">The sequence shown here is derived from an EMBL/GenBank/DDBJ whole genome shotgun (WGS) entry which is preliminary data.</text>
</comment>
<dbReference type="Gene3D" id="3.40.50.620">
    <property type="entry name" value="HUPs"/>
    <property type="match status" value="1"/>
</dbReference>
<accession>A0A7Y9FMI9</accession>
<dbReference type="AlphaFoldDB" id="A0A7Y9FMI9"/>
<dbReference type="GO" id="GO:0005886">
    <property type="term" value="C:plasma membrane"/>
    <property type="evidence" value="ECO:0007669"/>
    <property type="project" value="TreeGrafter"/>
</dbReference>
<organism evidence="3 4">
    <name type="scientific">Sphingomonas melonis</name>
    <dbReference type="NCBI Taxonomy" id="152682"/>
    <lineage>
        <taxon>Bacteria</taxon>
        <taxon>Pseudomonadati</taxon>
        <taxon>Pseudomonadota</taxon>
        <taxon>Alphaproteobacteria</taxon>
        <taxon>Sphingomonadales</taxon>
        <taxon>Sphingomonadaceae</taxon>
        <taxon>Sphingomonas</taxon>
    </lineage>
</organism>
<keyword evidence="1" id="KW-0732">Signal</keyword>
<keyword evidence="4" id="KW-1185">Reference proteome</keyword>